<organism evidence="3 4">
    <name type="scientific">Conexibacter woesei (strain DSM 14684 / CCUG 47730 / CIP 108061 / JCM 11494 / NBRC 100937 / ID131577)</name>
    <dbReference type="NCBI Taxonomy" id="469383"/>
    <lineage>
        <taxon>Bacteria</taxon>
        <taxon>Bacillati</taxon>
        <taxon>Actinomycetota</taxon>
        <taxon>Thermoleophilia</taxon>
        <taxon>Solirubrobacterales</taxon>
        <taxon>Conexibacteraceae</taxon>
        <taxon>Conexibacter</taxon>
    </lineage>
</organism>
<evidence type="ECO:0000259" key="2">
    <source>
        <dbReference type="SMART" id="SM00966"/>
    </source>
</evidence>
<proteinExistence type="predicted"/>
<dbReference type="OrthoDB" id="5244928at2"/>
<evidence type="ECO:0000313" key="4">
    <source>
        <dbReference type="Proteomes" id="UP000008229"/>
    </source>
</evidence>
<evidence type="ECO:0000256" key="1">
    <source>
        <dbReference type="SAM" id="MobiDB-lite"/>
    </source>
</evidence>
<protein>
    <recommendedName>
        <fullName evidence="2">SpoVT-AbrB domain-containing protein</fullName>
    </recommendedName>
</protein>
<dbReference type="Gene3D" id="2.10.260.10">
    <property type="match status" value="1"/>
</dbReference>
<reference evidence="4" key="2">
    <citation type="submission" date="2010-01" db="EMBL/GenBank/DDBJ databases">
        <title>The complete genome of Conexibacter woesei DSM 14684.</title>
        <authorList>
            <consortium name="US DOE Joint Genome Institute (JGI-PGF)"/>
            <person name="Lucas S."/>
            <person name="Copeland A."/>
            <person name="Lapidus A."/>
            <person name="Glavina del Rio T."/>
            <person name="Dalin E."/>
            <person name="Tice H."/>
            <person name="Bruce D."/>
            <person name="Goodwin L."/>
            <person name="Pitluck S."/>
            <person name="Kyrpides N."/>
            <person name="Mavromatis K."/>
            <person name="Ivanova N."/>
            <person name="Mikhailova N."/>
            <person name="Chertkov O."/>
            <person name="Brettin T."/>
            <person name="Detter J.C."/>
            <person name="Han C."/>
            <person name="Larimer F."/>
            <person name="Land M."/>
            <person name="Hauser L."/>
            <person name="Markowitz V."/>
            <person name="Cheng J.-F."/>
            <person name="Hugenholtz P."/>
            <person name="Woyke T."/>
            <person name="Wu D."/>
            <person name="Pukall R."/>
            <person name="Steenblock K."/>
            <person name="Schneider S."/>
            <person name="Klenk H.-P."/>
            <person name="Eisen J.A."/>
        </authorList>
    </citation>
    <scope>NUCLEOTIDE SEQUENCE [LARGE SCALE GENOMIC DNA]</scope>
    <source>
        <strain evidence="4">DSM 14684 / CIP 108061 / JCM 11494 / NBRC 100937 / ID131577</strain>
    </source>
</reference>
<dbReference type="KEGG" id="cwo:Cwoe_2279"/>
<dbReference type="SUPFAM" id="SSF89447">
    <property type="entry name" value="AbrB/MazE/MraZ-like"/>
    <property type="match status" value="1"/>
</dbReference>
<sequence length="88" mass="9645">MARVVKKEPARRAGRQGSRISSKHQVTIPRDAFTAAGLHEGDLVRIEAAGPGRVVLTRQDDLLDHFSGAMRAGADLRRTVGDLRDEWA</sequence>
<name>D3F6D7_CONWI</name>
<feature type="region of interest" description="Disordered" evidence="1">
    <location>
        <begin position="1"/>
        <end position="26"/>
    </location>
</feature>
<dbReference type="AlphaFoldDB" id="D3F6D7"/>
<dbReference type="eggNOG" id="COG2002">
    <property type="taxonomic scope" value="Bacteria"/>
</dbReference>
<dbReference type="InterPro" id="IPR037914">
    <property type="entry name" value="SpoVT-AbrB_sf"/>
</dbReference>
<dbReference type="HOGENOM" id="CLU_2463756_0_0_11"/>
<gene>
    <name evidence="3" type="ordered locus">Cwoe_2279</name>
</gene>
<dbReference type="RefSeq" id="WP_012933755.1">
    <property type="nucleotide sequence ID" value="NC_013739.1"/>
</dbReference>
<dbReference type="GO" id="GO:0003677">
    <property type="term" value="F:DNA binding"/>
    <property type="evidence" value="ECO:0007669"/>
    <property type="project" value="InterPro"/>
</dbReference>
<dbReference type="EMBL" id="CP001854">
    <property type="protein sequence ID" value="ADB50704.1"/>
    <property type="molecule type" value="Genomic_DNA"/>
</dbReference>
<dbReference type="SMART" id="SM00966">
    <property type="entry name" value="SpoVT_AbrB"/>
    <property type="match status" value="1"/>
</dbReference>
<feature type="compositionally biased region" description="Basic and acidic residues" evidence="1">
    <location>
        <begin position="1"/>
        <end position="11"/>
    </location>
</feature>
<feature type="domain" description="SpoVT-AbrB" evidence="2">
    <location>
        <begin position="18"/>
        <end position="64"/>
    </location>
</feature>
<accession>D3F6D7</accession>
<evidence type="ECO:0000313" key="3">
    <source>
        <dbReference type="EMBL" id="ADB50704.1"/>
    </source>
</evidence>
<dbReference type="InterPro" id="IPR007159">
    <property type="entry name" value="SpoVT-AbrB_dom"/>
</dbReference>
<reference evidence="3 4" key="1">
    <citation type="journal article" date="2010" name="Stand. Genomic Sci.">
        <title>Complete genome sequence of Conexibacter woesei type strain (ID131577).</title>
        <authorList>
            <person name="Pukall R."/>
            <person name="Lapidus A."/>
            <person name="Glavina Del Rio T."/>
            <person name="Copeland A."/>
            <person name="Tice H."/>
            <person name="Cheng J.-F."/>
            <person name="Lucas S."/>
            <person name="Chen F."/>
            <person name="Nolan M."/>
            <person name="Bruce D."/>
            <person name="Goodwin L."/>
            <person name="Pitluck S."/>
            <person name="Mavromatis K."/>
            <person name="Ivanova N."/>
            <person name="Ovchinnikova G."/>
            <person name="Pati A."/>
            <person name="Chen A."/>
            <person name="Palaniappan K."/>
            <person name="Land M."/>
            <person name="Hauser L."/>
            <person name="Chang Y.-J."/>
            <person name="Jeffries C.D."/>
            <person name="Chain P."/>
            <person name="Meincke L."/>
            <person name="Sims D."/>
            <person name="Brettin T."/>
            <person name="Detter J.C."/>
            <person name="Rohde M."/>
            <person name="Goeker M."/>
            <person name="Bristow J."/>
            <person name="Eisen J.A."/>
            <person name="Markowitz V."/>
            <person name="Kyrpides N.C."/>
            <person name="Klenk H.-P."/>
            <person name="Hugenholtz P."/>
        </authorList>
    </citation>
    <scope>NUCLEOTIDE SEQUENCE [LARGE SCALE GENOMIC DNA]</scope>
    <source>
        <strain evidence="4">DSM 14684 / CIP 108061 / JCM 11494 / NBRC 100937 / ID131577</strain>
    </source>
</reference>
<dbReference type="Proteomes" id="UP000008229">
    <property type="component" value="Chromosome"/>
</dbReference>
<dbReference type="STRING" id="469383.Cwoe_2279"/>
<keyword evidence="4" id="KW-1185">Reference proteome</keyword>